<keyword evidence="3" id="KW-1185">Reference proteome</keyword>
<feature type="signal peptide" evidence="1">
    <location>
        <begin position="1"/>
        <end position="20"/>
    </location>
</feature>
<dbReference type="EMBL" id="JRNI01000006">
    <property type="protein sequence ID" value="KGF32143.1"/>
    <property type="molecule type" value="Genomic_DNA"/>
</dbReference>
<dbReference type="Gene3D" id="2.60.40.1890">
    <property type="entry name" value="PCu(A)C copper chaperone"/>
    <property type="match status" value="1"/>
</dbReference>
<dbReference type="SUPFAM" id="SSF110087">
    <property type="entry name" value="DR1885-like metal-binding protein"/>
    <property type="match status" value="1"/>
</dbReference>
<dbReference type="OrthoDB" id="9796962at2"/>
<keyword evidence="1" id="KW-0732">Signal</keyword>
<organism evidence="2 3">
    <name type="scientific">Oligella urethralis DNF00040</name>
    <dbReference type="NCBI Taxonomy" id="1401065"/>
    <lineage>
        <taxon>Bacteria</taxon>
        <taxon>Pseudomonadati</taxon>
        <taxon>Pseudomonadota</taxon>
        <taxon>Betaproteobacteria</taxon>
        <taxon>Burkholderiales</taxon>
        <taxon>Alcaligenaceae</taxon>
        <taxon>Oligella</taxon>
    </lineage>
</organism>
<proteinExistence type="predicted"/>
<dbReference type="InterPro" id="IPR036182">
    <property type="entry name" value="PCuAC_sf"/>
</dbReference>
<dbReference type="Proteomes" id="UP000029629">
    <property type="component" value="Unassembled WGS sequence"/>
</dbReference>
<dbReference type="InterPro" id="IPR007410">
    <property type="entry name" value="LpqE-like"/>
</dbReference>
<sequence>MKKCVFLSAMLVAFAQVAVAETTVTSVDNCVIQEVLPGKAMTGAFVTFHHQGPAVDIIAAEIPSITSHVELHSMELKDHVMTMIPLTNPSLEAGIREFKKGADHVMLMSIPEEKLPRVGEIHTMTFKFSNGTEASCDAMVKSIDEIMQAAGIKMTH</sequence>
<reference evidence="2 3" key="1">
    <citation type="submission" date="2014-07" db="EMBL/GenBank/DDBJ databases">
        <authorList>
            <person name="McCorrison J."/>
            <person name="Sanka R."/>
            <person name="Torralba M."/>
            <person name="Gillis M."/>
            <person name="Haft D.H."/>
            <person name="Methe B."/>
            <person name="Sutton G."/>
            <person name="Nelson K.E."/>
        </authorList>
    </citation>
    <scope>NUCLEOTIDE SEQUENCE [LARGE SCALE GENOMIC DNA]</scope>
    <source>
        <strain evidence="2 3">DNF00040</strain>
    </source>
</reference>
<dbReference type="AlphaFoldDB" id="A0A095ZBU6"/>
<comment type="caution">
    <text evidence="2">The sequence shown here is derived from an EMBL/GenBank/DDBJ whole genome shotgun (WGS) entry which is preliminary data.</text>
</comment>
<feature type="chain" id="PRO_5001915305" evidence="1">
    <location>
        <begin position="21"/>
        <end position="156"/>
    </location>
</feature>
<evidence type="ECO:0000313" key="3">
    <source>
        <dbReference type="Proteomes" id="UP000029629"/>
    </source>
</evidence>
<gene>
    <name evidence="2" type="ORF">HMPREF2130_01355</name>
</gene>
<dbReference type="Pfam" id="PF04314">
    <property type="entry name" value="PCuAC"/>
    <property type="match status" value="1"/>
</dbReference>
<dbReference type="PANTHER" id="PTHR36302">
    <property type="entry name" value="BLR7088 PROTEIN"/>
    <property type="match status" value="1"/>
</dbReference>
<evidence type="ECO:0000313" key="2">
    <source>
        <dbReference type="EMBL" id="KGF32143.1"/>
    </source>
</evidence>
<name>A0A095ZBU6_9BURK</name>
<protein>
    <submittedName>
        <fullName evidence="2">Uncharacterized protein</fullName>
    </submittedName>
</protein>
<dbReference type="PANTHER" id="PTHR36302:SF1">
    <property type="entry name" value="COPPER CHAPERONE PCU(A)C"/>
    <property type="match status" value="1"/>
</dbReference>
<dbReference type="RefSeq" id="WP_036557334.1">
    <property type="nucleotide sequence ID" value="NZ_JRNI01000006.1"/>
</dbReference>
<dbReference type="InterPro" id="IPR058248">
    <property type="entry name" value="Lxx211020-like"/>
</dbReference>
<evidence type="ECO:0000256" key="1">
    <source>
        <dbReference type="SAM" id="SignalP"/>
    </source>
</evidence>
<accession>A0A095ZBU6</accession>